<dbReference type="PRINTS" id="PR00133">
    <property type="entry name" value="GLHYDRLASE3"/>
</dbReference>
<dbReference type="InterPro" id="IPR002772">
    <property type="entry name" value="Glyco_hydro_3_C"/>
</dbReference>
<dbReference type="SMART" id="SM00758">
    <property type="entry name" value="PA14"/>
    <property type="match status" value="1"/>
</dbReference>
<feature type="domain" description="PA14" evidence="4">
    <location>
        <begin position="475"/>
        <end position="600"/>
    </location>
</feature>
<evidence type="ECO:0000256" key="2">
    <source>
        <dbReference type="ARBA" id="ARBA00022729"/>
    </source>
</evidence>
<evidence type="ECO:0000259" key="4">
    <source>
        <dbReference type="SMART" id="SM00758"/>
    </source>
</evidence>
<sequence>MKTKLLIKRIKFIKLISFLVLILFFLNGCQKKKSTRIYKDFTKDFSLRVNNLLSYMTLEEKVGMLRYDNPGVPRLGIPRYNWWNECLHGVARAGEATVFPQAIGLASSFDERLMKEVATVISDEARAKHQYFKNQGVRGIYSGLTFWSPNINIFRDPRWGRGQETYGEDPYLTSRMGVNFIQGLQGDNPKYLKLVATAKHFAVHNGPEISRHSDDFDVSDKDLNETYLPAFDAAVNEANVQSIMCAYNAFRGVPCCANNLLLDSVLRKKWKFNGYVVSDCGAISDFYREGAHEYVSTKDEAASVGIKSGTDLNCGDVYQNLDAAIKKGLVDTTFINKSVKKLLTTMFKLGMFDPDSIVPYTQISIDEVANEKHIDLSRKAAQESIVLLKNKMQALPLSKKIKSIAVIGPNANSLDALYGNYHGISKNPITPVKGIQEKLAKDAAIYYAPGTPYVDGMNIYQDIPEQVFYVDSTLSRRGLQGKYYKSLDYTGTPALDRVDKKMDFNWMDKMPIELPYNSRFSIIWKGILLPEYTGKYKFKTRGEVFVDGKKVDGEISLKSGVKYNFEFRIHGNQMYDETIVPAIKLLWARTDYDYAQEALDVAKKAEVVIFCGGLSPRIEGEEMGTFKLEGFEYGDRSLLKLPDVQTNLLKRMNALGKKIIYVNMSGSAVAFNWVNKYVNGIIQVFYPGEQGGNALADVLFGDYNPSGRLPITFYKSVDDLGDFKDYSMKGKTYRYFEGSPLYPFGYGLSYSKFKYSDLVIEQDTSKDEVTLSVKVTNNGHMDGEEVVQVYMGNNKVIGQPIRSLKAFKRVSIPKNQSVKVEFVLTGKSLKYIDQYGISKPISGEVELTIGGGYATINENYIKKKLEIK</sequence>
<dbReference type="RefSeq" id="WP_277898310.1">
    <property type="nucleotide sequence ID" value="NZ_JAPMUA010000001.1"/>
</dbReference>
<dbReference type="Proteomes" id="UP001153642">
    <property type="component" value="Unassembled WGS sequence"/>
</dbReference>
<dbReference type="InterPro" id="IPR036881">
    <property type="entry name" value="Glyco_hydro_3_C_sf"/>
</dbReference>
<dbReference type="InterPro" id="IPR017853">
    <property type="entry name" value="GH"/>
</dbReference>
<dbReference type="Gene3D" id="3.20.20.300">
    <property type="entry name" value="Glycoside hydrolase, family 3, N-terminal domain"/>
    <property type="match status" value="1"/>
</dbReference>
<proteinExistence type="inferred from homology"/>
<keyword evidence="3 6" id="KW-0378">Hydrolase</keyword>
<dbReference type="InterPro" id="IPR011658">
    <property type="entry name" value="PA14_dom"/>
</dbReference>
<dbReference type="InterPro" id="IPR001764">
    <property type="entry name" value="Glyco_hydro_3_N"/>
</dbReference>
<evidence type="ECO:0000256" key="3">
    <source>
        <dbReference type="ARBA" id="ARBA00022801"/>
    </source>
</evidence>
<evidence type="ECO:0000259" key="5">
    <source>
        <dbReference type="SMART" id="SM01217"/>
    </source>
</evidence>
<name>A0ABT6FMR8_9FLAO</name>
<dbReference type="InterPro" id="IPR044993">
    <property type="entry name" value="BXL"/>
</dbReference>
<comment type="caution">
    <text evidence="6">The sequence shown here is derived from an EMBL/GenBank/DDBJ whole genome shotgun (WGS) entry which is preliminary data.</text>
</comment>
<accession>A0ABT6FMR8</accession>
<dbReference type="GO" id="GO:0016787">
    <property type="term" value="F:hydrolase activity"/>
    <property type="evidence" value="ECO:0007669"/>
    <property type="project" value="UniProtKB-KW"/>
</dbReference>
<evidence type="ECO:0000313" key="7">
    <source>
        <dbReference type="Proteomes" id="UP001153642"/>
    </source>
</evidence>
<evidence type="ECO:0000313" key="6">
    <source>
        <dbReference type="EMBL" id="MDG3584550.1"/>
    </source>
</evidence>
<keyword evidence="7" id="KW-1185">Reference proteome</keyword>
<dbReference type="InterPro" id="IPR013783">
    <property type="entry name" value="Ig-like_fold"/>
</dbReference>
<dbReference type="Gene3D" id="2.60.40.10">
    <property type="entry name" value="Immunoglobulins"/>
    <property type="match status" value="1"/>
</dbReference>
<dbReference type="InterPro" id="IPR036962">
    <property type="entry name" value="Glyco_hydro_3_N_sf"/>
</dbReference>
<dbReference type="PANTHER" id="PTHR42721">
    <property type="entry name" value="SUGAR HYDROLASE-RELATED"/>
    <property type="match status" value="1"/>
</dbReference>
<evidence type="ECO:0000256" key="1">
    <source>
        <dbReference type="ARBA" id="ARBA00005336"/>
    </source>
</evidence>
<comment type="similarity">
    <text evidence="1">Belongs to the glycosyl hydrolase 3 family.</text>
</comment>
<reference evidence="6" key="1">
    <citation type="submission" date="2022-11" db="EMBL/GenBank/DDBJ databases">
        <title>High-quality draft genome sequence of Galbibacter sp. strain CMA-7.</title>
        <authorList>
            <person name="Wei L."/>
            <person name="Dong C."/>
            <person name="Shao Z."/>
        </authorList>
    </citation>
    <scope>NUCLEOTIDE SEQUENCE</scope>
    <source>
        <strain evidence="6">CMA-7</strain>
    </source>
</reference>
<dbReference type="PANTHER" id="PTHR42721:SF3">
    <property type="entry name" value="BETA-D-XYLOSIDASE 5-RELATED"/>
    <property type="match status" value="1"/>
</dbReference>
<dbReference type="Pfam" id="PF14310">
    <property type="entry name" value="Fn3-like"/>
    <property type="match status" value="1"/>
</dbReference>
<feature type="domain" description="Fibronectin type III-like" evidence="5">
    <location>
        <begin position="785"/>
        <end position="853"/>
    </location>
</feature>
<dbReference type="Pfam" id="PF00933">
    <property type="entry name" value="Glyco_hydro_3"/>
    <property type="match status" value="1"/>
</dbReference>
<dbReference type="SUPFAM" id="SSF52279">
    <property type="entry name" value="Beta-D-glucan exohydrolase, C-terminal domain"/>
    <property type="match status" value="1"/>
</dbReference>
<keyword evidence="2" id="KW-0732">Signal</keyword>
<organism evidence="6 7">
    <name type="scientific">Galbibacter pacificus</name>
    <dbReference type="NCBI Taxonomy" id="2996052"/>
    <lineage>
        <taxon>Bacteria</taxon>
        <taxon>Pseudomonadati</taxon>
        <taxon>Bacteroidota</taxon>
        <taxon>Flavobacteriia</taxon>
        <taxon>Flavobacteriales</taxon>
        <taxon>Flavobacteriaceae</taxon>
        <taxon>Galbibacter</taxon>
    </lineage>
</organism>
<dbReference type="Pfam" id="PF01915">
    <property type="entry name" value="Glyco_hydro_3_C"/>
    <property type="match status" value="1"/>
</dbReference>
<dbReference type="SMART" id="SM01217">
    <property type="entry name" value="Fn3_like"/>
    <property type="match status" value="1"/>
</dbReference>
<dbReference type="SUPFAM" id="SSF51445">
    <property type="entry name" value="(Trans)glycosidases"/>
    <property type="match status" value="1"/>
</dbReference>
<gene>
    <name evidence="6" type="ORF">OSR52_01630</name>
</gene>
<dbReference type="InterPro" id="IPR026891">
    <property type="entry name" value="Fn3-like"/>
</dbReference>
<dbReference type="Gene3D" id="3.40.50.1700">
    <property type="entry name" value="Glycoside hydrolase family 3 C-terminal domain"/>
    <property type="match status" value="2"/>
</dbReference>
<protein>
    <submittedName>
        <fullName evidence="6">Glycoside hydrolase family 3 C-terminal domain-containing protein</fullName>
    </submittedName>
</protein>
<dbReference type="EMBL" id="JAPMUA010000001">
    <property type="protein sequence ID" value="MDG3584550.1"/>
    <property type="molecule type" value="Genomic_DNA"/>
</dbReference>
<dbReference type="Pfam" id="PF07691">
    <property type="entry name" value="PA14"/>
    <property type="match status" value="1"/>
</dbReference>